<dbReference type="AlphaFoldDB" id="A0A2Z7CAC5"/>
<evidence type="ECO:0000313" key="2">
    <source>
        <dbReference type="Proteomes" id="UP000250235"/>
    </source>
</evidence>
<accession>A0A2Z7CAC5</accession>
<evidence type="ECO:0000313" key="1">
    <source>
        <dbReference type="EMBL" id="KZV42961.1"/>
    </source>
</evidence>
<dbReference type="Proteomes" id="UP000250235">
    <property type="component" value="Unassembled WGS sequence"/>
</dbReference>
<keyword evidence="2" id="KW-1185">Reference proteome</keyword>
<reference evidence="1 2" key="1">
    <citation type="journal article" date="2015" name="Proc. Natl. Acad. Sci. U.S.A.">
        <title>The resurrection genome of Boea hygrometrica: A blueprint for survival of dehydration.</title>
        <authorList>
            <person name="Xiao L."/>
            <person name="Yang G."/>
            <person name="Zhang L."/>
            <person name="Yang X."/>
            <person name="Zhao S."/>
            <person name="Ji Z."/>
            <person name="Zhou Q."/>
            <person name="Hu M."/>
            <person name="Wang Y."/>
            <person name="Chen M."/>
            <person name="Xu Y."/>
            <person name="Jin H."/>
            <person name="Xiao X."/>
            <person name="Hu G."/>
            <person name="Bao F."/>
            <person name="Hu Y."/>
            <person name="Wan P."/>
            <person name="Li L."/>
            <person name="Deng X."/>
            <person name="Kuang T."/>
            <person name="Xiang C."/>
            <person name="Zhu J.K."/>
            <person name="Oliver M.J."/>
            <person name="He Y."/>
        </authorList>
    </citation>
    <scope>NUCLEOTIDE SEQUENCE [LARGE SCALE GENOMIC DNA]</scope>
    <source>
        <strain evidence="2">cv. XS01</strain>
    </source>
</reference>
<dbReference type="EMBL" id="KQ998403">
    <property type="protein sequence ID" value="KZV42961.1"/>
    <property type="molecule type" value="Genomic_DNA"/>
</dbReference>
<sequence>MTFRHCIIDFEECSTFLNHPKIFPKVVLQNVDDPNVVARREEAGEVKRFNQSQEPVAVKIQQRSS</sequence>
<name>A0A2Z7CAC5_9LAMI</name>
<gene>
    <name evidence="1" type="ORF">F511_42810</name>
</gene>
<proteinExistence type="predicted"/>
<protein>
    <submittedName>
        <fullName evidence="1">Uncharacterized protein</fullName>
    </submittedName>
</protein>
<organism evidence="1 2">
    <name type="scientific">Dorcoceras hygrometricum</name>
    <dbReference type="NCBI Taxonomy" id="472368"/>
    <lineage>
        <taxon>Eukaryota</taxon>
        <taxon>Viridiplantae</taxon>
        <taxon>Streptophyta</taxon>
        <taxon>Embryophyta</taxon>
        <taxon>Tracheophyta</taxon>
        <taxon>Spermatophyta</taxon>
        <taxon>Magnoliopsida</taxon>
        <taxon>eudicotyledons</taxon>
        <taxon>Gunneridae</taxon>
        <taxon>Pentapetalae</taxon>
        <taxon>asterids</taxon>
        <taxon>lamiids</taxon>
        <taxon>Lamiales</taxon>
        <taxon>Gesneriaceae</taxon>
        <taxon>Didymocarpoideae</taxon>
        <taxon>Trichosporeae</taxon>
        <taxon>Loxocarpinae</taxon>
        <taxon>Dorcoceras</taxon>
    </lineage>
</organism>